<dbReference type="EMBL" id="JABSWW010000001">
    <property type="protein sequence ID" value="NRT91929.1"/>
    <property type="molecule type" value="Genomic_DNA"/>
</dbReference>
<dbReference type="AlphaFoldDB" id="A0AAX0BBV7"/>
<gene>
    <name evidence="2" type="ORF">B0H41_005608</name>
</gene>
<keyword evidence="1" id="KW-1133">Transmembrane helix</keyword>
<dbReference type="Proteomes" id="UP001193748">
    <property type="component" value="Unassembled WGS sequence"/>
</dbReference>
<organism evidence="2 3">
    <name type="scientific">Clostridium beijerinckii</name>
    <name type="common">Clostridium MP</name>
    <dbReference type="NCBI Taxonomy" id="1520"/>
    <lineage>
        <taxon>Bacteria</taxon>
        <taxon>Bacillati</taxon>
        <taxon>Bacillota</taxon>
        <taxon>Clostridia</taxon>
        <taxon>Eubacteriales</taxon>
        <taxon>Clostridiaceae</taxon>
        <taxon>Clostridium</taxon>
    </lineage>
</organism>
<evidence type="ECO:0000313" key="2">
    <source>
        <dbReference type="EMBL" id="NRT91929.1"/>
    </source>
</evidence>
<evidence type="ECO:0000313" key="3">
    <source>
        <dbReference type="Proteomes" id="UP001193748"/>
    </source>
</evidence>
<evidence type="ECO:0000256" key="1">
    <source>
        <dbReference type="SAM" id="Phobius"/>
    </source>
</evidence>
<feature type="transmembrane region" description="Helical" evidence="1">
    <location>
        <begin position="65"/>
        <end position="84"/>
    </location>
</feature>
<feature type="transmembrane region" description="Helical" evidence="1">
    <location>
        <begin position="7"/>
        <end position="26"/>
    </location>
</feature>
<accession>A0AAX0BBV7</accession>
<reference evidence="2" key="1">
    <citation type="submission" date="2020-05" db="EMBL/GenBank/DDBJ databases">
        <authorList>
            <person name="Brown S."/>
            <person name="Huntemann M."/>
            <person name="Clum A."/>
            <person name="Spunde A."/>
            <person name="Palaniappan K."/>
            <person name="Ritter S."/>
            <person name="Mikhailova N."/>
            <person name="Chen I.-M."/>
            <person name="Stamatis D."/>
            <person name="Reddy T."/>
            <person name="O'Malley R."/>
            <person name="Daum C."/>
            <person name="Shapiro N."/>
            <person name="Ivanova N."/>
            <person name="Kyrpides N."/>
            <person name="Woyke T."/>
        </authorList>
    </citation>
    <scope>NUCLEOTIDE SEQUENCE</scope>
    <source>
        <strain evidence="2">DJ080</strain>
    </source>
</reference>
<sequence>MKKGTVITILFPTIFMVIIAIISFFYMSGFNGIEFKGIFILSLILLFPVLFLIQGIICAKYNINVLLSLGVSILGFRILMIVYLNDSALIYLLGYVIFEVTGYLIAKIYDKSSEK</sequence>
<feature type="transmembrane region" description="Helical" evidence="1">
    <location>
        <begin position="38"/>
        <end position="58"/>
    </location>
</feature>
<comment type="caution">
    <text evidence="2">The sequence shown here is derived from an EMBL/GenBank/DDBJ whole genome shotgun (WGS) entry which is preliminary data.</text>
</comment>
<dbReference type="RefSeq" id="WP_077841884.1">
    <property type="nucleotide sequence ID" value="NZ_CP107022.1"/>
</dbReference>
<keyword evidence="1" id="KW-0472">Membrane</keyword>
<name>A0AAX0BBV7_CLOBE</name>
<reference evidence="2" key="2">
    <citation type="journal article" date="2022" name="Nat. Biotechnol.">
        <title>Carbon-negative production of acetone and isopropanol by gas fermentation at industrial pilot scale.</title>
        <authorList>
            <person name="Liew F.E."/>
            <person name="Nogle R."/>
            <person name="Abdalla T."/>
            <person name="Rasor B.J."/>
            <person name="Canter C."/>
            <person name="Jensen R.O."/>
            <person name="Wang L."/>
            <person name="Strutz J."/>
            <person name="Chirania P."/>
            <person name="De Tissera S."/>
            <person name="Mueller A.P."/>
            <person name="Ruan Z."/>
            <person name="Gao A."/>
            <person name="Tran L."/>
            <person name="Engle N.L."/>
            <person name="Bromley J.C."/>
            <person name="Daniell J."/>
            <person name="Conrado R."/>
            <person name="Tschaplinski T.J."/>
            <person name="Giannone R.J."/>
            <person name="Hettich R.L."/>
            <person name="Karim A.S."/>
            <person name="Simpson S.D."/>
            <person name="Brown S.D."/>
            <person name="Leang C."/>
            <person name="Jewett M.C."/>
            <person name="Kopke M."/>
        </authorList>
    </citation>
    <scope>NUCLEOTIDE SEQUENCE</scope>
    <source>
        <strain evidence="2">DJ080</strain>
    </source>
</reference>
<proteinExistence type="predicted"/>
<feature type="transmembrane region" description="Helical" evidence="1">
    <location>
        <begin position="90"/>
        <end position="109"/>
    </location>
</feature>
<keyword evidence="1" id="KW-0812">Transmembrane</keyword>
<protein>
    <submittedName>
        <fullName evidence="2">Uncharacterized protein</fullName>
    </submittedName>
</protein>